<evidence type="ECO:0000256" key="1">
    <source>
        <dbReference type="SAM" id="MobiDB-lite"/>
    </source>
</evidence>
<evidence type="ECO:0000313" key="2">
    <source>
        <dbReference type="EMBL" id="SEP88795.1"/>
    </source>
</evidence>
<dbReference type="Proteomes" id="UP000198999">
    <property type="component" value="Unassembled WGS sequence"/>
</dbReference>
<keyword evidence="3" id="KW-1185">Reference proteome</keyword>
<name>A0A1H9BIR2_9FLAO</name>
<accession>A0A1H9BIR2</accession>
<dbReference type="STRING" id="419940.SAMN05421824_0596"/>
<reference evidence="2 3" key="1">
    <citation type="submission" date="2016-10" db="EMBL/GenBank/DDBJ databases">
        <authorList>
            <person name="de Groot N.N."/>
        </authorList>
    </citation>
    <scope>NUCLEOTIDE SEQUENCE [LARGE SCALE GENOMIC DNA]</scope>
    <source>
        <strain evidence="2 3">DSM 21035</strain>
    </source>
</reference>
<evidence type="ECO:0008006" key="4">
    <source>
        <dbReference type="Google" id="ProtNLM"/>
    </source>
</evidence>
<organism evidence="2 3">
    <name type="scientific">Hyunsoonleella jejuensis</name>
    <dbReference type="NCBI Taxonomy" id="419940"/>
    <lineage>
        <taxon>Bacteria</taxon>
        <taxon>Pseudomonadati</taxon>
        <taxon>Bacteroidota</taxon>
        <taxon>Flavobacteriia</taxon>
        <taxon>Flavobacteriales</taxon>
        <taxon>Flavobacteriaceae</taxon>
    </lineage>
</organism>
<protein>
    <recommendedName>
        <fullName evidence="4">Nicotinic acid mononucleotide adenyltransferase</fullName>
    </recommendedName>
</protein>
<feature type="compositionally biased region" description="Basic and acidic residues" evidence="1">
    <location>
        <begin position="310"/>
        <end position="319"/>
    </location>
</feature>
<sequence length="339" mass="38763">MYMVPSIKIFGTLFGYIETETLKRMIMKTAKLLLSLALVSTLFTSCYTEVIVDDFVDAPIINANQVLNSHELWYVDINQTIGFGEVPFLQKAFTISFINGTVYANNNLVGIGSSGNGFGIDVASYDAYNTILDVNHDIDGFVTFDVFVVDSNTIELYNPDTDTSYFLEGYQRRNFDYDFVFYDNIHYFLQEYEAWEKTYTSEIGVLNEFDNENYLQFLAGGNDSTFRSSQDDFGMNPNNLIWDYTGVYGVGNIAGNELLKTLTLDYDSFDNEFFELSVIDDGTIELYHASSETIYEFKGRGYIQYLKSASTKDKSTANKEKKRKFKSERKENPRDNTRG</sequence>
<feature type="compositionally biased region" description="Basic and acidic residues" evidence="1">
    <location>
        <begin position="328"/>
        <end position="339"/>
    </location>
</feature>
<proteinExistence type="predicted"/>
<dbReference type="EMBL" id="FOFN01000001">
    <property type="protein sequence ID" value="SEP88795.1"/>
    <property type="molecule type" value="Genomic_DNA"/>
</dbReference>
<evidence type="ECO:0000313" key="3">
    <source>
        <dbReference type="Proteomes" id="UP000198999"/>
    </source>
</evidence>
<dbReference type="AlphaFoldDB" id="A0A1H9BIR2"/>
<feature type="region of interest" description="Disordered" evidence="1">
    <location>
        <begin position="310"/>
        <end position="339"/>
    </location>
</feature>
<gene>
    <name evidence="2" type="ORF">SAMN05421824_0596</name>
</gene>